<evidence type="ECO:0000313" key="1">
    <source>
        <dbReference type="EMBL" id="KAH7998081.1"/>
    </source>
</evidence>
<reference evidence="1" key="1">
    <citation type="submission" date="2021-08" db="EMBL/GenBank/DDBJ databases">
        <title>The first chromosome-level gecko genome reveals the dynamic sex chromosomes of Neotropical dwarf geckos (Sphaerodactylidae: Sphaerodactylus).</title>
        <authorList>
            <person name="Pinto B.J."/>
            <person name="Keating S.E."/>
            <person name="Gamble T."/>
        </authorList>
    </citation>
    <scope>NUCLEOTIDE SEQUENCE</scope>
    <source>
        <strain evidence="1">TG3544</strain>
    </source>
</reference>
<sequence length="113" mass="12904">MFMALIYCTFPTTILDRQRECEWVKINQSRSASKFCGGGSACIWAFQIVIHHSCLWQWYARLAHPNTIEAKTGFAQVEEDDDFGFISHLSCKETQGGIQAPFPSSPHNRHLVR</sequence>
<keyword evidence="2" id="KW-1185">Reference proteome</keyword>
<dbReference type="Proteomes" id="UP000827872">
    <property type="component" value="Linkage Group LG12"/>
</dbReference>
<dbReference type="EMBL" id="CM037625">
    <property type="protein sequence ID" value="KAH7998081.1"/>
    <property type="molecule type" value="Genomic_DNA"/>
</dbReference>
<organism evidence="1 2">
    <name type="scientific">Sphaerodactylus townsendi</name>
    <dbReference type="NCBI Taxonomy" id="933632"/>
    <lineage>
        <taxon>Eukaryota</taxon>
        <taxon>Metazoa</taxon>
        <taxon>Chordata</taxon>
        <taxon>Craniata</taxon>
        <taxon>Vertebrata</taxon>
        <taxon>Euteleostomi</taxon>
        <taxon>Lepidosauria</taxon>
        <taxon>Squamata</taxon>
        <taxon>Bifurcata</taxon>
        <taxon>Gekkota</taxon>
        <taxon>Sphaerodactylidae</taxon>
        <taxon>Sphaerodactylus</taxon>
    </lineage>
</organism>
<evidence type="ECO:0000313" key="2">
    <source>
        <dbReference type="Proteomes" id="UP000827872"/>
    </source>
</evidence>
<name>A0ACB8EYJ6_9SAUR</name>
<accession>A0ACB8EYJ6</accession>
<comment type="caution">
    <text evidence="1">The sequence shown here is derived from an EMBL/GenBank/DDBJ whole genome shotgun (WGS) entry which is preliminary data.</text>
</comment>
<proteinExistence type="predicted"/>
<protein>
    <submittedName>
        <fullName evidence="1">Uncharacterized protein</fullName>
    </submittedName>
</protein>
<gene>
    <name evidence="1" type="ORF">K3G42_012352</name>
</gene>